<gene>
    <name evidence="1" type="ORF">B879_04147</name>
</gene>
<evidence type="ECO:0000313" key="1">
    <source>
        <dbReference type="EMBL" id="EKB47257.1"/>
    </source>
</evidence>
<dbReference type="EMBL" id="AMGM01000172">
    <property type="protein sequence ID" value="EKB47257.1"/>
    <property type="molecule type" value="Genomic_DNA"/>
</dbReference>
<organism evidence="1 2">
    <name type="scientific">Cecembia lonarensis (strain CCUG 58316 / KCTC 22772 / LW9)</name>
    <dbReference type="NCBI Taxonomy" id="1225176"/>
    <lineage>
        <taxon>Bacteria</taxon>
        <taxon>Pseudomonadati</taxon>
        <taxon>Bacteroidota</taxon>
        <taxon>Cytophagia</taxon>
        <taxon>Cytophagales</taxon>
        <taxon>Cyclobacteriaceae</taxon>
        <taxon>Cecembia</taxon>
    </lineage>
</organism>
<proteinExistence type="predicted"/>
<accession>K1L5H8</accession>
<reference evidence="1 2" key="1">
    <citation type="journal article" date="2012" name="J. Bacteriol.">
        <title>Draft Genome Sequence of Cecembia lonarensis Strain LW9T, Isolated from Lonar Lake, a Haloalkaline Lake in India.</title>
        <authorList>
            <person name="Shivaji S."/>
            <person name="Ara S."/>
            <person name="Singh A."/>
            <person name="Pinnaka A.K."/>
        </authorList>
    </citation>
    <scope>NUCLEOTIDE SEQUENCE [LARGE SCALE GENOMIC DNA]</scope>
    <source>
        <strain evidence="1 2">LW9</strain>
    </source>
</reference>
<comment type="caution">
    <text evidence="1">The sequence shown here is derived from an EMBL/GenBank/DDBJ whole genome shotgun (WGS) entry which is preliminary data.</text>
</comment>
<dbReference type="AlphaFoldDB" id="K1L5H8"/>
<dbReference type="Proteomes" id="UP000004478">
    <property type="component" value="Unassembled WGS sequence"/>
</dbReference>
<keyword evidence="2" id="KW-1185">Reference proteome</keyword>
<evidence type="ECO:0000313" key="2">
    <source>
        <dbReference type="Proteomes" id="UP000004478"/>
    </source>
</evidence>
<name>K1L5H8_CECL9</name>
<protein>
    <submittedName>
        <fullName evidence="1">Uncharacterized protein</fullName>
    </submittedName>
</protein>
<sequence>MLKFIGKHIRSGIIFDMFDIPPPFQDQCFHPMLAELFGRPTPTHSRTNDNGLKRSFFYCIYIEISHGFYLCLSQQYVLHPDNPQG</sequence>